<keyword evidence="6" id="KW-1185">Reference proteome</keyword>
<evidence type="ECO:0000256" key="3">
    <source>
        <dbReference type="ARBA" id="ARBA00023163"/>
    </source>
</evidence>
<evidence type="ECO:0000313" key="5">
    <source>
        <dbReference type="EMBL" id="MFC6674281.1"/>
    </source>
</evidence>
<dbReference type="Pfam" id="PF12833">
    <property type="entry name" value="HTH_18"/>
    <property type="match status" value="1"/>
</dbReference>
<evidence type="ECO:0000313" key="6">
    <source>
        <dbReference type="Proteomes" id="UP001596422"/>
    </source>
</evidence>
<accession>A0ABW2A9Q2</accession>
<feature type="domain" description="HTH araC/xylS-type" evidence="4">
    <location>
        <begin position="223"/>
        <end position="323"/>
    </location>
</feature>
<dbReference type="RefSeq" id="WP_379914094.1">
    <property type="nucleotide sequence ID" value="NZ_JBHSWE010000002.1"/>
</dbReference>
<dbReference type="InterPro" id="IPR050204">
    <property type="entry name" value="AraC_XylS_family_regulators"/>
</dbReference>
<dbReference type="Gene3D" id="1.10.10.60">
    <property type="entry name" value="Homeodomain-like"/>
    <property type="match status" value="1"/>
</dbReference>
<keyword evidence="2" id="KW-0238">DNA-binding</keyword>
<comment type="caution">
    <text evidence="5">The sequence shown here is derived from an EMBL/GenBank/DDBJ whole genome shotgun (WGS) entry which is preliminary data.</text>
</comment>
<evidence type="ECO:0000259" key="4">
    <source>
        <dbReference type="PROSITE" id="PS01124"/>
    </source>
</evidence>
<evidence type="ECO:0000256" key="2">
    <source>
        <dbReference type="ARBA" id="ARBA00023125"/>
    </source>
</evidence>
<dbReference type="PANTHER" id="PTHR46796:SF12">
    <property type="entry name" value="HTH-TYPE DNA-BINDING TRANSCRIPTIONAL ACTIVATOR EUTR"/>
    <property type="match status" value="1"/>
</dbReference>
<keyword evidence="3" id="KW-0804">Transcription</keyword>
<protein>
    <submittedName>
        <fullName evidence="5">AraC family transcriptional regulator</fullName>
    </submittedName>
</protein>
<evidence type="ECO:0000256" key="1">
    <source>
        <dbReference type="ARBA" id="ARBA00023015"/>
    </source>
</evidence>
<organism evidence="5 6">
    <name type="scientific">Marinobacterium aestuariivivens</name>
    <dbReference type="NCBI Taxonomy" id="1698799"/>
    <lineage>
        <taxon>Bacteria</taxon>
        <taxon>Pseudomonadati</taxon>
        <taxon>Pseudomonadota</taxon>
        <taxon>Gammaproteobacteria</taxon>
        <taxon>Oceanospirillales</taxon>
        <taxon>Oceanospirillaceae</taxon>
        <taxon>Marinobacterium</taxon>
    </lineage>
</organism>
<dbReference type="SMART" id="SM00342">
    <property type="entry name" value="HTH_ARAC"/>
    <property type="match status" value="1"/>
</dbReference>
<sequence>MNQISHSHNRKKFSVLFNTPEETIRWMHSINGPHGLKLVNPNKLKFKHHGSKLGNIASGVIEYSTAAEIDIDDLKQNFIVNIPLRGEQSIELKGKSFLSTPESGVIISPSQSMKMAMTEDCRKQMVSISRQKIESKISKLLGRNLSKPVIFKPGFMLDGSMKQWWSLIQNIQEITQNNVSLYDIPEIWSTMEETLITGLVYSQDHNYYNELLDKQVGRPAYLRHLESMMRDSINQPLRLDDLERSSGVSRDRLYKDFNTYFNMSPIAYFRQLRLDHAHQRLTKARPSESVSSIAMDCGFQQLGRFSQEYRVRFGELPSKTLNNAWKKN</sequence>
<dbReference type="PROSITE" id="PS01124">
    <property type="entry name" value="HTH_ARAC_FAMILY_2"/>
    <property type="match status" value="1"/>
</dbReference>
<dbReference type="InterPro" id="IPR035418">
    <property type="entry name" value="AraC-bd_2"/>
</dbReference>
<reference evidence="6" key="1">
    <citation type="journal article" date="2019" name="Int. J. Syst. Evol. Microbiol.">
        <title>The Global Catalogue of Microorganisms (GCM) 10K type strain sequencing project: providing services to taxonomists for standard genome sequencing and annotation.</title>
        <authorList>
            <consortium name="The Broad Institute Genomics Platform"/>
            <consortium name="The Broad Institute Genome Sequencing Center for Infectious Disease"/>
            <person name="Wu L."/>
            <person name="Ma J."/>
        </authorList>
    </citation>
    <scope>NUCLEOTIDE SEQUENCE [LARGE SCALE GENOMIC DNA]</scope>
    <source>
        <strain evidence="6">NBRC 111756</strain>
    </source>
</reference>
<name>A0ABW2A9Q2_9GAMM</name>
<keyword evidence="1" id="KW-0805">Transcription regulation</keyword>
<dbReference type="SUPFAM" id="SSF46689">
    <property type="entry name" value="Homeodomain-like"/>
    <property type="match status" value="1"/>
</dbReference>
<dbReference type="Proteomes" id="UP001596422">
    <property type="component" value="Unassembled WGS sequence"/>
</dbReference>
<dbReference type="InterPro" id="IPR009057">
    <property type="entry name" value="Homeodomain-like_sf"/>
</dbReference>
<dbReference type="EMBL" id="JBHSWE010000002">
    <property type="protein sequence ID" value="MFC6674281.1"/>
    <property type="molecule type" value="Genomic_DNA"/>
</dbReference>
<dbReference type="PANTHER" id="PTHR46796">
    <property type="entry name" value="HTH-TYPE TRANSCRIPTIONAL ACTIVATOR RHAS-RELATED"/>
    <property type="match status" value="1"/>
</dbReference>
<dbReference type="InterPro" id="IPR018060">
    <property type="entry name" value="HTH_AraC"/>
</dbReference>
<gene>
    <name evidence="5" type="ORF">ACFQDL_32320</name>
</gene>
<dbReference type="Pfam" id="PF14525">
    <property type="entry name" value="AraC_binding_2"/>
    <property type="match status" value="1"/>
</dbReference>
<proteinExistence type="predicted"/>